<gene>
    <name evidence="2" type="ORF">PCOL08062_LOCUS4428</name>
</gene>
<organism evidence="2">
    <name type="scientific">Prasinoderma coloniale</name>
    <dbReference type="NCBI Taxonomy" id="156133"/>
    <lineage>
        <taxon>Eukaryota</taxon>
        <taxon>Viridiplantae</taxon>
        <taxon>Prasinodermophyta</taxon>
        <taxon>Prasinodermophyceae</taxon>
        <taxon>Prasinodermales</taxon>
        <taxon>Prasinodermaceae</taxon>
        <taxon>Prasinoderma</taxon>
    </lineage>
</organism>
<feature type="compositionally biased region" description="Low complexity" evidence="1">
    <location>
        <begin position="145"/>
        <end position="156"/>
    </location>
</feature>
<feature type="region of interest" description="Disordered" evidence="1">
    <location>
        <begin position="641"/>
        <end position="663"/>
    </location>
</feature>
<feature type="region of interest" description="Disordered" evidence="1">
    <location>
        <begin position="604"/>
        <end position="625"/>
    </location>
</feature>
<feature type="region of interest" description="Disordered" evidence="1">
    <location>
        <begin position="700"/>
        <end position="729"/>
    </location>
</feature>
<dbReference type="AlphaFoldDB" id="A0A7R9XZZ1"/>
<evidence type="ECO:0000256" key="1">
    <source>
        <dbReference type="SAM" id="MobiDB-lite"/>
    </source>
</evidence>
<feature type="compositionally biased region" description="Basic and acidic residues" evidence="1">
    <location>
        <begin position="8"/>
        <end position="18"/>
    </location>
</feature>
<reference evidence="2" key="1">
    <citation type="submission" date="2021-01" db="EMBL/GenBank/DDBJ databases">
        <authorList>
            <person name="Corre E."/>
            <person name="Pelletier E."/>
            <person name="Niang G."/>
            <person name="Scheremetjew M."/>
            <person name="Finn R."/>
            <person name="Kale V."/>
            <person name="Holt S."/>
            <person name="Cochrane G."/>
            <person name="Meng A."/>
            <person name="Brown T."/>
            <person name="Cohen L."/>
        </authorList>
    </citation>
    <scope>NUCLEOTIDE SEQUENCE</scope>
    <source>
        <strain evidence="2">CCMP1413</strain>
    </source>
</reference>
<sequence>MPRGDAPSGRRADSESERGGGAATGGGAGAEEGNPGTSEKVACGGDRSGRSKKTKRCSGDAVVGSEAGASGGTSRVGHKSDARATAKRRAGGKKVATAASAARGGTRKRSSERTSGSRSSAASGAARAKQQAAKRRAKAAEESIAESSASWLAAAREQPRPQQYCEVPYCQPQLHARQQQHGRVQQQERGIVSNPSTLGGDPGPETADLSFDEVFAAFGGDEGGDLGLGSAEALRRSVDVGLQHGHSGNWAAVVDDALREEARPLALQHQREQCAAPCRQDVRHNVAPHALAAEIRQHDASRAAAVDLSALRDDGLDAVDQAMLESLVAGESNGDHQCADTGIVNQLREHAPGAAGTYHEEYYRNDSGQRRSERSLLLRGTRHGEPPAARAQTPFAPSSMPAMSHGAPSLPSTQAATPVAPQAEVRNESLRPAPLGHQALASPVTAPDTQPRMVWHNGSPAPLACCVEGSPVALPYHGASELMQPASLPGHLHDQHPLPASPQVAVVHRRASAPPGSLTIDRQVRVPARTPVGAIQAGAYYPGGVVTGKPVRVARSISLSTSPTMRSAPRSHQAPSSGGGPGPRLGHIVAGTTYFNRFANDPAAPQIRHSPHSVHSTPGDGGTPRGMTRHAAGTRQALVRTTSTPAAHVHHRQEADSATMMGTPKASDMRAIRAMDSTLDAVMGQPMVGKVSLACGVQSGLGSAPTSATPDDAPDGRMRVGGGPPQGLSSLPMLVSPTGRIISHWPASTPPPQRPRVCTVATGAPRIDCEWPAGPQQQ</sequence>
<feature type="compositionally biased region" description="Gly residues" evidence="1">
    <location>
        <begin position="19"/>
        <end position="30"/>
    </location>
</feature>
<protein>
    <submittedName>
        <fullName evidence="2">Uncharacterized protein</fullName>
    </submittedName>
</protein>
<accession>A0A7R9XZZ1</accession>
<feature type="region of interest" description="Disordered" evidence="1">
    <location>
        <begin position="559"/>
        <end position="584"/>
    </location>
</feature>
<proteinExistence type="predicted"/>
<feature type="region of interest" description="Disordered" evidence="1">
    <location>
        <begin position="381"/>
        <end position="421"/>
    </location>
</feature>
<feature type="compositionally biased region" description="Low complexity" evidence="1">
    <location>
        <begin position="59"/>
        <end position="68"/>
    </location>
</feature>
<name>A0A7R9XZZ1_9VIRI</name>
<feature type="region of interest" description="Disordered" evidence="1">
    <location>
        <begin position="1"/>
        <end position="157"/>
    </location>
</feature>
<feature type="compositionally biased region" description="Low complexity" evidence="1">
    <location>
        <begin position="93"/>
        <end position="104"/>
    </location>
</feature>
<dbReference type="EMBL" id="HBDZ01005787">
    <property type="protein sequence ID" value="CAD8236020.1"/>
    <property type="molecule type" value="Transcribed_RNA"/>
</dbReference>
<feature type="compositionally biased region" description="Low complexity" evidence="1">
    <location>
        <begin position="113"/>
        <end position="131"/>
    </location>
</feature>
<feature type="compositionally biased region" description="Polar residues" evidence="1">
    <location>
        <begin position="700"/>
        <end position="709"/>
    </location>
</feature>
<evidence type="ECO:0000313" key="2">
    <source>
        <dbReference type="EMBL" id="CAD8236020.1"/>
    </source>
</evidence>